<dbReference type="Proteomes" id="UP000436989">
    <property type="component" value="Unassembled WGS sequence"/>
</dbReference>
<evidence type="ECO:0000313" key="4">
    <source>
        <dbReference type="EMBL" id="MUN63439.1"/>
    </source>
</evidence>
<dbReference type="SUPFAM" id="SSF56529">
    <property type="entry name" value="FAH"/>
    <property type="match status" value="1"/>
</dbReference>
<proteinExistence type="inferred from homology"/>
<evidence type="ECO:0000256" key="2">
    <source>
        <dbReference type="ARBA" id="ARBA00022723"/>
    </source>
</evidence>
<keyword evidence="2" id="KW-0479">Metal-binding</keyword>
<comment type="caution">
    <text evidence="4">The sequence shown here is derived from an EMBL/GenBank/DDBJ whole genome shotgun (WGS) entry which is preliminary data.</text>
</comment>
<dbReference type="EMBL" id="WOGU01000007">
    <property type="protein sequence ID" value="MUN63439.1"/>
    <property type="molecule type" value="Genomic_DNA"/>
</dbReference>
<dbReference type="InterPro" id="IPR051121">
    <property type="entry name" value="FAH"/>
</dbReference>
<protein>
    <submittedName>
        <fullName evidence="4">Fumarylacetoacetate hydrolase</fullName>
    </submittedName>
</protein>
<keyword evidence="5" id="KW-1185">Reference proteome</keyword>
<name>A0A6N8GL11_9MICC</name>
<keyword evidence="4" id="KW-0378">Hydrolase</keyword>
<dbReference type="GO" id="GO:0046872">
    <property type="term" value="F:metal ion binding"/>
    <property type="evidence" value="ECO:0007669"/>
    <property type="project" value="UniProtKB-KW"/>
</dbReference>
<dbReference type="GO" id="GO:0044281">
    <property type="term" value="P:small molecule metabolic process"/>
    <property type="evidence" value="ECO:0007669"/>
    <property type="project" value="UniProtKB-ARBA"/>
</dbReference>
<dbReference type="Gene3D" id="3.90.850.10">
    <property type="entry name" value="Fumarylacetoacetase-like, C-terminal domain"/>
    <property type="match status" value="1"/>
</dbReference>
<dbReference type="PANTHER" id="PTHR42796:SF7">
    <property type="entry name" value="2-DEHYDRO-3-DEOXY-D-ARABINONATE DEHYDRATASE"/>
    <property type="match status" value="1"/>
</dbReference>
<gene>
    <name evidence="4" type="ORF">GMA12_09850</name>
</gene>
<dbReference type="PANTHER" id="PTHR42796">
    <property type="entry name" value="FUMARYLACETOACETATE HYDROLASE DOMAIN-CONTAINING PROTEIN 2A-RELATED"/>
    <property type="match status" value="1"/>
</dbReference>
<accession>A0A6N8GL11</accession>
<reference evidence="4 5" key="1">
    <citation type="submission" date="2019-12" db="EMBL/GenBank/DDBJ databases">
        <authorList>
            <person name="Shi Y."/>
        </authorList>
    </citation>
    <scope>NUCLEOTIDE SEQUENCE [LARGE SCALE GENOMIC DNA]</scope>
    <source>
        <strain evidence="4 5">JCM 17929</strain>
    </source>
</reference>
<dbReference type="GO" id="GO:0016787">
    <property type="term" value="F:hydrolase activity"/>
    <property type="evidence" value="ECO:0007669"/>
    <property type="project" value="UniProtKB-KW"/>
</dbReference>
<organism evidence="4 5">
    <name type="scientific">Kocuria sediminis</name>
    <dbReference type="NCBI Taxonomy" id="1038857"/>
    <lineage>
        <taxon>Bacteria</taxon>
        <taxon>Bacillati</taxon>
        <taxon>Actinomycetota</taxon>
        <taxon>Actinomycetes</taxon>
        <taxon>Micrococcales</taxon>
        <taxon>Micrococcaceae</taxon>
        <taxon>Kocuria</taxon>
    </lineage>
</organism>
<evidence type="ECO:0000259" key="3">
    <source>
        <dbReference type="Pfam" id="PF01557"/>
    </source>
</evidence>
<evidence type="ECO:0000256" key="1">
    <source>
        <dbReference type="ARBA" id="ARBA00010211"/>
    </source>
</evidence>
<comment type="similarity">
    <text evidence="1">Belongs to the FAH family.</text>
</comment>
<evidence type="ECO:0000313" key="5">
    <source>
        <dbReference type="Proteomes" id="UP000436989"/>
    </source>
</evidence>
<dbReference type="InterPro" id="IPR036663">
    <property type="entry name" value="Fumarylacetoacetase_C_sf"/>
</dbReference>
<dbReference type="Pfam" id="PF01557">
    <property type="entry name" value="FAA_hydrolase"/>
    <property type="match status" value="1"/>
</dbReference>
<dbReference type="InterPro" id="IPR011234">
    <property type="entry name" value="Fumarylacetoacetase-like_C"/>
</dbReference>
<sequence length="422" mass="44725">MTTDATDETTTGTTVLPRLDPASVLPEDHERALLVGRVWDPETGGPRPVRVVGDRLVDLFPAVRTVSELFDAPDPAAVLAAAATDAARSWDLAQVLAATAEGSDTAATLLAPVDLQAVKACGVTFVDSMIERVIEERCGGDFAQAERIRAQVLEALGGSLAGLRPGSAEAARVKEVLIAAGFWSQYLEVGIGPDPEVFTKAPVLSAVGTGARIGIPAFSSWNNPEPELVLVVDSRGTVRGATLGNDVNLRDVEGRSALLLGMAKDNNASAALGPFVRVFDESYTLDDARTETIELTVRGTDGYELHGTNNVSRLSRPFEELVGAAHGAHHQYPDGFVLFTGTLFAPTEDRDEPGKGFTHQHGDVVQIGSRRLGTLTNVVAPTEDLQPWTFGIGRLLHYLTTHGSAAEGVVEDHPLPEGTRSS</sequence>
<feature type="domain" description="Fumarylacetoacetase-like C-terminal" evidence="3">
    <location>
        <begin position="194"/>
        <end position="379"/>
    </location>
</feature>
<dbReference type="RefSeq" id="WP_156269350.1">
    <property type="nucleotide sequence ID" value="NZ_WOGU01000007.1"/>
</dbReference>
<dbReference type="AlphaFoldDB" id="A0A6N8GL11"/>